<evidence type="ECO:0000313" key="2">
    <source>
        <dbReference type="Proteomes" id="UP000250043"/>
    </source>
</evidence>
<protein>
    <recommendedName>
        <fullName evidence="3">ABM domain-containing protein</fullName>
    </recommendedName>
</protein>
<name>A0A8E2J3G7_9APHY</name>
<evidence type="ECO:0008006" key="3">
    <source>
        <dbReference type="Google" id="ProtNLM"/>
    </source>
</evidence>
<feature type="non-terminal residue" evidence="1">
    <location>
        <position position="96"/>
    </location>
</feature>
<sequence length="96" mass="10839">MPVTEVAILELVHPHTVNSPSIREFFRKAGTHQAKWSGYPVWWFESTSAPSRIYLISGWAGVEAHEEWIVSAENKALLKEGEGLIVVIDLMHVEID</sequence>
<dbReference type="Gene3D" id="3.30.70.100">
    <property type="match status" value="1"/>
</dbReference>
<proteinExistence type="predicted"/>
<organism evidence="1 2">
    <name type="scientific">Obba rivulosa</name>
    <dbReference type="NCBI Taxonomy" id="1052685"/>
    <lineage>
        <taxon>Eukaryota</taxon>
        <taxon>Fungi</taxon>
        <taxon>Dikarya</taxon>
        <taxon>Basidiomycota</taxon>
        <taxon>Agaricomycotina</taxon>
        <taxon>Agaricomycetes</taxon>
        <taxon>Polyporales</taxon>
        <taxon>Gelatoporiaceae</taxon>
        <taxon>Obba</taxon>
    </lineage>
</organism>
<accession>A0A8E2J3G7</accession>
<gene>
    <name evidence="1" type="ORF">OBBRIDRAFT_701227</name>
</gene>
<dbReference type="PANTHER" id="PTHR42052:SF1">
    <property type="entry name" value="ABM DOMAIN-CONTAINING PROTEIN"/>
    <property type="match status" value="1"/>
</dbReference>
<dbReference type="EMBL" id="KV722350">
    <property type="protein sequence ID" value="OCH93833.1"/>
    <property type="molecule type" value="Genomic_DNA"/>
</dbReference>
<dbReference type="PANTHER" id="PTHR42052">
    <property type="entry name" value="ABM DOMAIN-CONTAINING PROTEIN"/>
    <property type="match status" value="1"/>
</dbReference>
<dbReference type="Proteomes" id="UP000250043">
    <property type="component" value="Unassembled WGS sequence"/>
</dbReference>
<dbReference type="OrthoDB" id="3542212at2759"/>
<reference evidence="1 2" key="1">
    <citation type="submission" date="2016-07" db="EMBL/GenBank/DDBJ databases">
        <title>Draft genome of the white-rot fungus Obba rivulosa 3A-2.</title>
        <authorList>
            <consortium name="DOE Joint Genome Institute"/>
            <person name="Miettinen O."/>
            <person name="Riley R."/>
            <person name="Acob R."/>
            <person name="Barry K."/>
            <person name="Cullen D."/>
            <person name="De Vries R."/>
            <person name="Hainaut M."/>
            <person name="Hatakka A."/>
            <person name="Henrissat B."/>
            <person name="Hilden K."/>
            <person name="Kuo R."/>
            <person name="Labutti K."/>
            <person name="Lipzen A."/>
            <person name="Makela M.R."/>
            <person name="Sandor L."/>
            <person name="Spatafora J.W."/>
            <person name="Grigoriev I.V."/>
            <person name="Hibbett D.S."/>
        </authorList>
    </citation>
    <scope>NUCLEOTIDE SEQUENCE [LARGE SCALE GENOMIC DNA]</scope>
    <source>
        <strain evidence="1 2">3A-2</strain>
    </source>
</reference>
<keyword evidence="2" id="KW-1185">Reference proteome</keyword>
<evidence type="ECO:0000313" key="1">
    <source>
        <dbReference type="EMBL" id="OCH93833.1"/>
    </source>
</evidence>
<dbReference type="AlphaFoldDB" id="A0A8E2J3G7"/>